<gene>
    <name evidence="1" type="ORF">HWA77_17120</name>
</gene>
<dbReference type="SUPFAM" id="SSF89155">
    <property type="entry name" value="TorD-like"/>
    <property type="match status" value="1"/>
</dbReference>
<dbReference type="EMBL" id="JABXOR010001076">
    <property type="protein sequence ID" value="NVP01939.1"/>
    <property type="molecule type" value="Genomic_DNA"/>
</dbReference>
<dbReference type="AlphaFoldDB" id="A0A850R355"/>
<evidence type="ECO:0000313" key="1">
    <source>
        <dbReference type="EMBL" id="NVP01939.1"/>
    </source>
</evidence>
<name>A0A850R355_PHODD</name>
<organism evidence="1 2">
    <name type="scientific">Photobacterium damselae subsp. damselae</name>
    <name type="common">Listonella damsela</name>
    <dbReference type="NCBI Taxonomy" id="85581"/>
    <lineage>
        <taxon>Bacteria</taxon>
        <taxon>Pseudomonadati</taxon>
        <taxon>Pseudomonadota</taxon>
        <taxon>Gammaproteobacteria</taxon>
        <taxon>Vibrionales</taxon>
        <taxon>Vibrionaceae</taxon>
        <taxon>Photobacterium</taxon>
    </lineage>
</organism>
<protein>
    <submittedName>
        <fullName evidence="1">Molecular chaperone TorD</fullName>
    </submittedName>
</protein>
<accession>A0A850R355</accession>
<dbReference type="Proteomes" id="UP000533429">
    <property type="component" value="Unassembled WGS sequence"/>
</dbReference>
<dbReference type="Gene3D" id="1.20.120.1820">
    <property type="match status" value="1"/>
</dbReference>
<evidence type="ECO:0000313" key="2">
    <source>
        <dbReference type="Proteomes" id="UP000533429"/>
    </source>
</evidence>
<feature type="non-terminal residue" evidence="1">
    <location>
        <position position="39"/>
    </location>
</feature>
<proteinExistence type="predicted"/>
<comment type="caution">
    <text evidence="1">The sequence shown here is derived from an EMBL/GenBank/DDBJ whole genome shotgun (WGS) entry which is preliminary data.</text>
</comment>
<sequence length="39" mass="4730">MQEFIAFNEQRAEIYWWMSSLFAHELTSENIQNYQGGEM</sequence>
<reference evidence="1 2" key="1">
    <citation type="submission" date="2020-06" db="EMBL/GenBank/DDBJ databases">
        <title>Photobacterium damselae subsp. damselae comparative genomics.</title>
        <authorList>
            <person name="Osorio C.R."/>
        </authorList>
    </citation>
    <scope>NUCLEOTIDE SEQUENCE [LARGE SCALE GENOMIC DNA]</scope>
    <source>
        <strain evidence="1 2">TW250/03</strain>
    </source>
</reference>
<dbReference type="InterPro" id="IPR036411">
    <property type="entry name" value="TorD-like_sf"/>
</dbReference>